<feature type="transmembrane region" description="Helical" evidence="4">
    <location>
        <begin position="142"/>
        <end position="160"/>
    </location>
</feature>
<comment type="caution">
    <text evidence="6">The sequence shown here is derived from an EMBL/GenBank/DDBJ whole genome shotgun (WGS) entry which is preliminary data.</text>
</comment>
<evidence type="ECO:0000259" key="5">
    <source>
        <dbReference type="PROSITE" id="PS50850"/>
    </source>
</evidence>
<keyword evidence="2 4" id="KW-1133">Transmembrane helix</keyword>
<dbReference type="Gene3D" id="1.20.1250.20">
    <property type="entry name" value="MFS general substrate transporter like domains"/>
    <property type="match status" value="1"/>
</dbReference>
<dbReference type="SUPFAM" id="SSF103473">
    <property type="entry name" value="MFS general substrate transporter"/>
    <property type="match status" value="1"/>
</dbReference>
<protein>
    <submittedName>
        <fullName evidence="6">MFS transporter</fullName>
    </submittedName>
</protein>
<dbReference type="GO" id="GO:0022857">
    <property type="term" value="F:transmembrane transporter activity"/>
    <property type="evidence" value="ECO:0007669"/>
    <property type="project" value="InterPro"/>
</dbReference>
<organism evidence="6 7">
    <name type="scientific">Sphingomonas lycopersici</name>
    <dbReference type="NCBI Taxonomy" id="2951807"/>
    <lineage>
        <taxon>Bacteria</taxon>
        <taxon>Pseudomonadati</taxon>
        <taxon>Pseudomonadota</taxon>
        <taxon>Alphaproteobacteria</taxon>
        <taxon>Sphingomonadales</taxon>
        <taxon>Sphingomonadaceae</taxon>
        <taxon>Sphingomonas</taxon>
    </lineage>
</organism>
<feature type="transmembrane region" description="Helical" evidence="4">
    <location>
        <begin position="108"/>
        <end position="130"/>
    </location>
</feature>
<feature type="transmembrane region" description="Helical" evidence="4">
    <location>
        <begin position="49"/>
        <end position="72"/>
    </location>
</feature>
<evidence type="ECO:0000256" key="4">
    <source>
        <dbReference type="SAM" id="Phobius"/>
    </source>
</evidence>
<dbReference type="EMBL" id="JANFAV010000026">
    <property type="protein sequence ID" value="MCW6537600.1"/>
    <property type="molecule type" value="Genomic_DNA"/>
</dbReference>
<dbReference type="CDD" id="cd17324">
    <property type="entry name" value="MFS_NepI_like"/>
    <property type="match status" value="1"/>
</dbReference>
<dbReference type="RefSeq" id="WP_265271738.1">
    <property type="nucleotide sequence ID" value="NZ_JANFAV010000026.1"/>
</dbReference>
<proteinExistence type="predicted"/>
<feature type="transmembrane region" description="Helical" evidence="4">
    <location>
        <begin position="255"/>
        <end position="273"/>
    </location>
</feature>
<dbReference type="Proteomes" id="UP001165565">
    <property type="component" value="Unassembled WGS sequence"/>
</dbReference>
<evidence type="ECO:0000313" key="6">
    <source>
        <dbReference type="EMBL" id="MCW6537600.1"/>
    </source>
</evidence>
<reference evidence="6" key="1">
    <citation type="submission" date="2022-06" db="EMBL/GenBank/DDBJ databases">
        <title>Sphingomonas sp. nov. isolated from rhizosphere soil of tomato.</title>
        <authorList>
            <person name="Dong H."/>
            <person name="Gao R."/>
        </authorList>
    </citation>
    <scope>NUCLEOTIDE SEQUENCE</scope>
    <source>
        <strain evidence="6">MMSM24</strain>
    </source>
</reference>
<feature type="transmembrane region" description="Helical" evidence="4">
    <location>
        <begin position="20"/>
        <end position="37"/>
    </location>
</feature>
<evidence type="ECO:0000256" key="1">
    <source>
        <dbReference type="ARBA" id="ARBA00022692"/>
    </source>
</evidence>
<evidence type="ECO:0000313" key="7">
    <source>
        <dbReference type="Proteomes" id="UP001165565"/>
    </source>
</evidence>
<gene>
    <name evidence="6" type="ORF">NEE01_22720</name>
</gene>
<feature type="domain" description="Major facilitator superfamily (MFS) profile" evidence="5">
    <location>
        <begin position="1"/>
        <end position="396"/>
    </location>
</feature>
<feature type="transmembrane region" description="Helical" evidence="4">
    <location>
        <begin position="342"/>
        <end position="361"/>
    </location>
</feature>
<evidence type="ECO:0000256" key="3">
    <source>
        <dbReference type="ARBA" id="ARBA00023136"/>
    </source>
</evidence>
<dbReference type="PANTHER" id="PTHR42910">
    <property type="entry name" value="TRANSPORTER SCO4007-RELATED"/>
    <property type="match status" value="1"/>
</dbReference>
<keyword evidence="3 4" id="KW-0472">Membrane</keyword>
<dbReference type="Pfam" id="PF07690">
    <property type="entry name" value="MFS_1"/>
    <property type="match status" value="1"/>
</dbReference>
<evidence type="ECO:0000256" key="2">
    <source>
        <dbReference type="ARBA" id="ARBA00022989"/>
    </source>
</evidence>
<feature type="transmembrane region" description="Helical" evidence="4">
    <location>
        <begin position="221"/>
        <end position="243"/>
    </location>
</feature>
<keyword evidence="7" id="KW-1185">Reference proteome</keyword>
<dbReference type="InterPro" id="IPR011701">
    <property type="entry name" value="MFS"/>
</dbReference>
<dbReference type="PANTHER" id="PTHR42910:SF1">
    <property type="entry name" value="MAJOR FACILITATOR SUPERFAMILY (MFS) PROFILE DOMAIN-CONTAINING PROTEIN"/>
    <property type="match status" value="1"/>
</dbReference>
<accession>A0AA41ZBP4</accession>
<dbReference type="InterPro" id="IPR036259">
    <property type="entry name" value="MFS_trans_sf"/>
</dbReference>
<name>A0AA41ZBP4_9SPHN</name>
<feature type="transmembrane region" description="Helical" evidence="4">
    <location>
        <begin position="172"/>
        <end position="191"/>
    </location>
</feature>
<feature type="transmembrane region" description="Helical" evidence="4">
    <location>
        <begin position="84"/>
        <end position="102"/>
    </location>
</feature>
<feature type="transmembrane region" description="Helical" evidence="4">
    <location>
        <begin position="367"/>
        <end position="387"/>
    </location>
</feature>
<dbReference type="PROSITE" id="PS50850">
    <property type="entry name" value="MFS"/>
    <property type="match status" value="1"/>
</dbReference>
<keyword evidence="1 4" id="KW-0812">Transmembrane</keyword>
<dbReference type="AlphaFoldDB" id="A0AA41ZBP4"/>
<dbReference type="InterPro" id="IPR020846">
    <property type="entry name" value="MFS_dom"/>
</dbReference>
<sequence length="396" mass="41004">MSTIIPKAKGRAPASIGRGLTFAMAVAAGLAVANIYYNQPMLGLMEKDLSGGVTGLVPTATQLGYAFGLFTLVPLGDLVERRRLIVIQFFVLALALVGAALAPSAPLLLLASLLLGVASTVAQQIVPFAAHLSAPEKRGATVGTVMSGVLCGILLSRTLSGFVGANAGWREMFWLGAPLALGAGGLMALTLPRSQPDADHSYGSLMVSLIHLWREFAELRLAAVTQGLLFGAFTVFWSILALRLQEPRFGLGADVAGLFGIVGVAGVLAAPIAGRFADRRGPHKVILAGTLLTVASWTIFGLWASIIGLVVGCILLDFAVQSVLVSNQHIVYALRPEARSRLNTIFMGSMFLGGAGGAAAATGAWTAGGWSAVSILGIALAVIASVLQLNSVRKSH</sequence>